<evidence type="ECO:0000256" key="2">
    <source>
        <dbReference type="SAM" id="Coils"/>
    </source>
</evidence>
<gene>
    <name evidence="6" type="ORF">BCL93_101548</name>
</gene>
<dbReference type="Gene3D" id="1.10.287.470">
    <property type="entry name" value="Helix hairpin bin"/>
    <property type="match status" value="1"/>
</dbReference>
<organism evidence="6 7">
    <name type="scientific">Onishia taeanensis</name>
    <dbReference type="NCBI Taxonomy" id="284577"/>
    <lineage>
        <taxon>Bacteria</taxon>
        <taxon>Pseudomonadati</taxon>
        <taxon>Pseudomonadota</taxon>
        <taxon>Gammaproteobacteria</taxon>
        <taxon>Oceanospirillales</taxon>
        <taxon>Halomonadaceae</taxon>
        <taxon>Onishia</taxon>
    </lineage>
</organism>
<feature type="domain" description="CzcB-like barrel-sandwich hybrid" evidence="5">
    <location>
        <begin position="76"/>
        <end position="198"/>
    </location>
</feature>
<evidence type="ECO:0000259" key="4">
    <source>
        <dbReference type="Pfam" id="PF25967"/>
    </source>
</evidence>
<feature type="domain" description="Multidrug resistance protein MdtA-like C-terminal permuted SH3" evidence="4">
    <location>
        <begin position="284"/>
        <end position="345"/>
    </location>
</feature>
<feature type="coiled-coil region" evidence="2">
    <location>
        <begin position="117"/>
        <end position="172"/>
    </location>
</feature>
<dbReference type="FunFam" id="2.40.30.170:FF:000010">
    <property type="entry name" value="Efflux RND transporter periplasmic adaptor subunit"/>
    <property type="match status" value="1"/>
</dbReference>
<dbReference type="Gene3D" id="2.40.50.100">
    <property type="match status" value="1"/>
</dbReference>
<comment type="caution">
    <text evidence="6">The sequence shown here is derived from an EMBL/GenBank/DDBJ whole genome shotgun (WGS) entry which is preliminary data.</text>
</comment>
<dbReference type="Gene3D" id="2.40.420.20">
    <property type="match status" value="1"/>
</dbReference>
<evidence type="ECO:0000256" key="1">
    <source>
        <dbReference type="ARBA" id="ARBA00009477"/>
    </source>
</evidence>
<dbReference type="InterPro" id="IPR006143">
    <property type="entry name" value="RND_pump_MFP"/>
</dbReference>
<evidence type="ECO:0000259" key="3">
    <source>
        <dbReference type="Pfam" id="PF25954"/>
    </source>
</evidence>
<dbReference type="InterPro" id="IPR058627">
    <property type="entry name" value="MdtA-like_C"/>
</dbReference>
<accession>A0A328Y3C9</accession>
<proteinExistence type="inferred from homology"/>
<protein>
    <submittedName>
        <fullName evidence="6">Membrane fusion protein (Multidrug efflux system)</fullName>
    </submittedName>
</protein>
<dbReference type="Gene3D" id="2.40.30.170">
    <property type="match status" value="1"/>
</dbReference>
<feature type="domain" description="CusB-like beta-barrel" evidence="3">
    <location>
        <begin position="207"/>
        <end position="281"/>
    </location>
</feature>
<evidence type="ECO:0000259" key="5">
    <source>
        <dbReference type="Pfam" id="PF25973"/>
    </source>
</evidence>
<name>A0A328Y3C9_9GAMM</name>
<dbReference type="InterPro" id="IPR058792">
    <property type="entry name" value="Beta-barrel_RND_2"/>
</dbReference>
<dbReference type="AlphaFoldDB" id="A0A328Y3C9"/>
<comment type="similarity">
    <text evidence="1">Belongs to the membrane fusion protein (MFP) (TC 8.A.1) family.</text>
</comment>
<dbReference type="PANTHER" id="PTHR30469">
    <property type="entry name" value="MULTIDRUG RESISTANCE PROTEIN MDTA"/>
    <property type="match status" value="1"/>
</dbReference>
<dbReference type="InterPro" id="IPR058647">
    <property type="entry name" value="BSH_CzcB-like"/>
</dbReference>
<dbReference type="SUPFAM" id="SSF111369">
    <property type="entry name" value="HlyD-like secretion proteins"/>
    <property type="match status" value="1"/>
</dbReference>
<evidence type="ECO:0000313" key="6">
    <source>
        <dbReference type="EMBL" id="RAR64721.1"/>
    </source>
</evidence>
<dbReference type="GO" id="GO:1990281">
    <property type="term" value="C:efflux pump complex"/>
    <property type="evidence" value="ECO:0007669"/>
    <property type="project" value="TreeGrafter"/>
</dbReference>
<reference evidence="6 7" key="1">
    <citation type="submission" date="2018-06" db="EMBL/GenBank/DDBJ databases">
        <title>Comparative analysis of microorganisms from saline springs in Andes Mountain Range, Colombia.</title>
        <authorList>
            <person name="Rubin E."/>
        </authorList>
    </citation>
    <scope>NUCLEOTIDE SEQUENCE [LARGE SCALE GENOMIC DNA]</scope>
    <source>
        <strain evidence="6 7">USBA-857</strain>
    </source>
</reference>
<sequence length="385" mass="41730">MPFSMPRLPFRWLPLRRTTRRSRLVVVWLALLMTLLPALAQAQASLSTVIASRADTLTWSEQLEALGTLRADESVTLSATVTEIVSEVSFEDGQRVSTGAVLIRLEDGEEQAQLRAAQALRDERRNALSRASQLQSRNLAPRANVEDSQAQLRQVEAQIDEIEARLAAHRLRAPFDGQVGFRNISVGSLVTPGMALVTLDKLDVVKLDFQVPESRISLLSRGLPLTAHSPAYPDERFQGQIASIGTRIDPTSRSVTVRAKLPNDGRRLRPGMLMEVTLDGASRQALVIPEAALIPEGRRQSLLVIDEAEMTAHLRDVSIGARRAGRVEILDGLSAGDLVVIHGSQSTGDGQAVEVLGIVDASTTVAEILQRSRPATGAATKADDS</sequence>
<dbReference type="PANTHER" id="PTHR30469:SF16">
    <property type="entry name" value="HAE1 FAMILY EFFLUX PUMP MFP COMPONENT"/>
    <property type="match status" value="1"/>
</dbReference>
<dbReference type="NCBIfam" id="TIGR01730">
    <property type="entry name" value="RND_mfp"/>
    <property type="match status" value="1"/>
</dbReference>
<dbReference type="Pfam" id="PF25954">
    <property type="entry name" value="Beta-barrel_RND_2"/>
    <property type="match status" value="1"/>
</dbReference>
<dbReference type="Pfam" id="PF25967">
    <property type="entry name" value="RND-MFP_C"/>
    <property type="match status" value="1"/>
</dbReference>
<dbReference type="GO" id="GO:0015562">
    <property type="term" value="F:efflux transmembrane transporter activity"/>
    <property type="evidence" value="ECO:0007669"/>
    <property type="project" value="TreeGrafter"/>
</dbReference>
<keyword evidence="2" id="KW-0175">Coiled coil</keyword>
<dbReference type="Pfam" id="PF25973">
    <property type="entry name" value="BSH_CzcB"/>
    <property type="match status" value="1"/>
</dbReference>
<dbReference type="Proteomes" id="UP000249700">
    <property type="component" value="Unassembled WGS sequence"/>
</dbReference>
<evidence type="ECO:0000313" key="7">
    <source>
        <dbReference type="Proteomes" id="UP000249700"/>
    </source>
</evidence>
<dbReference type="EMBL" id="QLSX01000001">
    <property type="protein sequence ID" value="RAR64721.1"/>
    <property type="molecule type" value="Genomic_DNA"/>
</dbReference>